<dbReference type="InterPro" id="IPR013785">
    <property type="entry name" value="Aldolase_TIM"/>
</dbReference>
<evidence type="ECO:0000256" key="4">
    <source>
        <dbReference type="HAMAP-Rule" id="MF_00279"/>
    </source>
</evidence>
<dbReference type="GO" id="GO:0033856">
    <property type="term" value="F:pyridoxine 5'-phosphate synthase activity"/>
    <property type="evidence" value="ECO:0007669"/>
    <property type="project" value="UniProtKB-EC"/>
</dbReference>
<feature type="binding site" evidence="4">
    <location>
        <position position="212"/>
    </location>
    <ligand>
        <name>3-amino-2-oxopropyl phosphate</name>
        <dbReference type="ChEBI" id="CHEBI:57279"/>
    </ligand>
</feature>
<evidence type="ECO:0000256" key="2">
    <source>
        <dbReference type="ARBA" id="ARBA00022679"/>
    </source>
</evidence>
<comment type="similarity">
    <text evidence="4">Belongs to the PNP synthase family.</text>
</comment>
<evidence type="ECO:0000313" key="7">
    <source>
        <dbReference type="Proteomes" id="UP001595886"/>
    </source>
</evidence>
<evidence type="ECO:0000313" key="6">
    <source>
        <dbReference type="EMBL" id="MFC4819916.1"/>
    </source>
</evidence>
<keyword evidence="3 4" id="KW-0664">Pyridoxine biosynthesis</keyword>
<evidence type="ECO:0000256" key="5">
    <source>
        <dbReference type="NCBIfam" id="TIGR00559"/>
    </source>
</evidence>
<dbReference type="NCBIfam" id="TIGR00559">
    <property type="entry name" value="pdxJ"/>
    <property type="match status" value="1"/>
</dbReference>
<dbReference type="InterPro" id="IPR036130">
    <property type="entry name" value="Pyridoxine-5'_phos_synth"/>
</dbReference>
<gene>
    <name evidence="4" type="primary">pdxJ</name>
    <name evidence="6" type="ORF">ACFO6Q_06255</name>
</gene>
<reference evidence="7" key="1">
    <citation type="journal article" date="2019" name="Int. J. Syst. Evol. Microbiol.">
        <title>The Global Catalogue of Microorganisms (GCM) 10K type strain sequencing project: providing services to taxonomists for standard genome sequencing and annotation.</title>
        <authorList>
            <consortium name="The Broad Institute Genomics Platform"/>
            <consortium name="The Broad Institute Genome Sequencing Center for Infectious Disease"/>
            <person name="Wu L."/>
            <person name="Ma J."/>
        </authorList>
    </citation>
    <scope>NUCLEOTIDE SEQUENCE [LARGE SCALE GENOMIC DNA]</scope>
    <source>
        <strain evidence="7">CCUG 30340</strain>
    </source>
</reference>
<feature type="active site" description="Proton acceptor" evidence="4">
    <location>
        <position position="43"/>
    </location>
</feature>
<protein>
    <recommendedName>
        <fullName evidence="4 5">Pyridoxine 5'-phosphate synthase</fullName>
        <shortName evidence="4">PNP synthase</shortName>
        <ecNumber evidence="4 5">2.6.99.2</ecNumber>
    </recommendedName>
</protein>
<comment type="subunit">
    <text evidence="4">Homooctamer; tetramer of dimers.</text>
</comment>
<sequence>MTALSVNVNKIAVLRNSRGHALPDPVIAARVAMQAGCHGITVHPRPDQRHIRADDVPRIAAELASSNAAASRAGASLVEYNIEGNPFAPARGSYPGYVELVRAARPAQATLVPDGDAQLTSDHGFDLARDAERLRPLVRELKSIGCRVSLFVDAGVDDVERAAEIGADRIEIYTEPYANAFADGDFARALDDCVRTAERARAAGLGVNAGHDLDQRNLGALVRAIPFLAEVSIGHALIGEAIYDGLAATVRNYLAILAQATAAR</sequence>
<feature type="binding site" evidence="4">
    <location>
        <position position="45"/>
    </location>
    <ligand>
        <name>1-deoxy-D-xylulose 5-phosphate</name>
        <dbReference type="ChEBI" id="CHEBI:57792"/>
    </ligand>
</feature>
<keyword evidence="2 4" id="KW-0808">Transferase</keyword>
<feature type="binding site" evidence="4">
    <location>
        <position position="50"/>
    </location>
    <ligand>
        <name>1-deoxy-D-xylulose 5-phosphate</name>
        <dbReference type="ChEBI" id="CHEBI:57792"/>
    </ligand>
</feature>
<dbReference type="NCBIfam" id="NF003626">
    <property type="entry name" value="PRK05265.1-4"/>
    <property type="match status" value="1"/>
</dbReference>
<feature type="binding site" evidence="4">
    <location>
        <begin position="234"/>
        <end position="235"/>
    </location>
    <ligand>
        <name>3-amino-2-oxopropyl phosphate</name>
        <dbReference type="ChEBI" id="CHEBI:57279"/>
    </ligand>
</feature>
<dbReference type="RefSeq" id="WP_380019724.1">
    <property type="nucleotide sequence ID" value="NZ_JBHSHD010000006.1"/>
</dbReference>
<proteinExistence type="inferred from homology"/>
<dbReference type="Proteomes" id="UP001595886">
    <property type="component" value="Unassembled WGS sequence"/>
</dbReference>
<keyword evidence="7" id="KW-1185">Reference proteome</keyword>
<dbReference type="EMBL" id="JBHSHD010000006">
    <property type="protein sequence ID" value="MFC4819916.1"/>
    <property type="molecule type" value="Genomic_DNA"/>
</dbReference>
<feature type="binding site" evidence="4">
    <location>
        <position position="18"/>
    </location>
    <ligand>
        <name>3-amino-2-oxopropyl phosphate</name>
        <dbReference type="ChEBI" id="CHEBI:57279"/>
    </ligand>
</feature>
<dbReference type="InterPro" id="IPR004569">
    <property type="entry name" value="PyrdxlP_synth_PdxJ"/>
</dbReference>
<organism evidence="6 7">
    <name type="scientific">Dokdonella ginsengisoli</name>
    <dbReference type="NCBI Taxonomy" id="363846"/>
    <lineage>
        <taxon>Bacteria</taxon>
        <taxon>Pseudomonadati</taxon>
        <taxon>Pseudomonadota</taxon>
        <taxon>Gammaproteobacteria</taxon>
        <taxon>Lysobacterales</taxon>
        <taxon>Rhodanobacteraceae</taxon>
        <taxon>Dokdonella</taxon>
    </lineage>
</organism>
<dbReference type="Gene3D" id="3.20.20.70">
    <property type="entry name" value="Aldolase class I"/>
    <property type="match status" value="1"/>
</dbReference>
<feature type="binding site" evidence="4">
    <location>
        <position position="120"/>
    </location>
    <ligand>
        <name>1-deoxy-D-xylulose 5-phosphate</name>
        <dbReference type="ChEBI" id="CHEBI:57792"/>
    </ligand>
</feature>
<comment type="function">
    <text evidence="4">Catalyzes the complicated ring closure reaction between the two acyclic compounds 1-deoxy-D-xylulose-5-phosphate (DXP) and 3-amino-2-oxopropyl phosphate (1-amino-acetone-3-phosphate or AAP) to form pyridoxine 5'-phosphate (PNP) and inorganic phosphate.</text>
</comment>
<dbReference type="PANTHER" id="PTHR30456:SF0">
    <property type="entry name" value="PYRIDOXINE 5'-PHOSPHATE SYNTHASE"/>
    <property type="match status" value="1"/>
</dbReference>
<feature type="active site" description="Proton acceptor" evidence="4">
    <location>
        <position position="83"/>
    </location>
</feature>
<comment type="caution">
    <text evidence="4">Lacks conserved residue(s) required for the propagation of feature annotation.</text>
</comment>
<feature type="binding site" evidence="4">
    <location>
        <position position="7"/>
    </location>
    <ligand>
        <name>3-amino-2-oxopropyl phosphate</name>
        <dbReference type="ChEBI" id="CHEBI:57279"/>
    </ligand>
</feature>
<comment type="subcellular location">
    <subcellularLocation>
        <location evidence="4">Cytoplasm</location>
    </subcellularLocation>
</comment>
<name>A0ABV9QSU4_9GAMM</name>
<feature type="site" description="Transition state stabilizer" evidence="4">
    <location>
        <position position="171"/>
    </location>
</feature>
<comment type="catalytic activity">
    <reaction evidence="4">
        <text>3-amino-2-oxopropyl phosphate + 1-deoxy-D-xylulose 5-phosphate = pyridoxine 5'-phosphate + phosphate + 2 H2O + H(+)</text>
        <dbReference type="Rhea" id="RHEA:15265"/>
        <dbReference type="ChEBI" id="CHEBI:15377"/>
        <dbReference type="ChEBI" id="CHEBI:15378"/>
        <dbReference type="ChEBI" id="CHEBI:43474"/>
        <dbReference type="ChEBI" id="CHEBI:57279"/>
        <dbReference type="ChEBI" id="CHEBI:57792"/>
        <dbReference type="ChEBI" id="CHEBI:58589"/>
        <dbReference type="EC" id="2.6.99.2"/>
    </reaction>
</comment>
<feature type="active site" description="Proton donor" evidence="4">
    <location>
        <position position="211"/>
    </location>
</feature>
<evidence type="ECO:0000256" key="1">
    <source>
        <dbReference type="ARBA" id="ARBA00022490"/>
    </source>
</evidence>
<dbReference type="Pfam" id="PF03740">
    <property type="entry name" value="PdxJ"/>
    <property type="match status" value="1"/>
</dbReference>
<comment type="caution">
    <text evidence="6">The sequence shown here is derived from an EMBL/GenBank/DDBJ whole genome shotgun (WGS) entry which is preliminary data.</text>
</comment>
<dbReference type="HAMAP" id="MF_00279">
    <property type="entry name" value="PdxJ"/>
    <property type="match status" value="1"/>
</dbReference>
<dbReference type="PANTHER" id="PTHR30456">
    <property type="entry name" value="PYRIDOXINE 5'-PHOSPHATE SYNTHASE"/>
    <property type="match status" value="1"/>
</dbReference>
<accession>A0ABV9QSU4</accession>
<evidence type="ECO:0000256" key="3">
    <source>
        <dbReference type="ARBA" id="ARBA00023096"/>
    </source>
</evidence>
<dbReference type="EC" id="2.6.99.2" evidence="4 5"/>
<dbReference type="SUPFAM" id="SSF63892">
    <property type="entry name" value="Pyridoxine 5'-phosphate synthase"/>
    <property type="match status" value="1"/>
</dbReference>
<comment type="pathway">
    <text evidence="4">Cofactor biosynthesis; pyridoxine 5'-phosphate biosynthesis; pyridoxine 5'-phosphate from D-erythrose 4-phosphate: step 5/5.</text>
</comment>
<keyword evidence="1 4" id="KW-0963">Cytoplasm</keyword>